<reference evidence="1 3" key="1">
    <citation type="submission" date="2024-02" db="EMBL/GenBank/DDBJ databases">
        <authorList>
            <person name="Vignale AGUSTIN F."/>
            <person name="Sosa J E."/>
            <person name="Modenutti C."/>
        </authorList>
    </citation>
    <scope>NUCLEOTIDE SEQUENCE [LARGE SCALE GENOMIC DNA]</scope>
</reference>
<comment type="caution">
    <text evidence="1">The sequence shown here is derived from an EMBL/GenBank/DDBJ whole genome shotgun (WGS) entry which is preliminary data.</text>
</comment>
<protein>
    <submittedName>
        <fullName evidence="1">Uncharacterized protein</fullName>
    </submittedName>
</protein>
<keyword evidence="3" id="KW-1185">Reference proteome</keyword>
<dbReference type="EMBL" id="CAUOFW020004805">
    <property type="protein sequence ID" value="CAK9167331.1"/>
    <property type="molecule type" value="Genomic_DNA"/>
</dbReference>
<organism evidence="1 3">
    <name type="scientific">Ilex paraguariensis</name>
    <name type="common">yerba mate</name>
    <dbReference type="NCBI Taxonomy" id="185542"/>
    <lineage>
        <taxon>Eukaryota</taxon>
        <taxon>Viridiplantae</taxon>
        <taxon>Streptophyta</taxon>
        <taxon>Embryophyta</taxon>
        <taxon>Tracheophyta</taxon>
        <taxon>Spermatophyta</taxon>
        <taxon>Magnoliopsida</taxon>
        <taxon>eudicotyledons</taxon>
        <taxon>Gunneridae</taxon>
        <taxon>Pentapetalae</taxon>
        <taxon>asterids</taxon>
        <taxon>campanulids</taxon>
        <taxon>Aquifoliales</taxon>
        <taxon>Aquifoliaceae</taxon>
        <taxon>Ilex</taxon>
    </lineage>
</organism>
<gene>
    <name evidence="1" type="ORF">ILEXP_LOCUS36593</name>
    <name evidence="2" type="ORF">ILEXP_LOCUS40440</name>
</gene>
<evidence type="ECO:0000313" key="2">
    <source>
        <dbReference type="EMBL" id="CAK9170919.1"/>
    </source>
</evidence>
<dbReference type="AlphaFoldDB" id="A0ABC8TD76"/>
<evidence type="ECO:0000313" key="1">
    <source>
        <dbReference type="EMBL" id="CAK9167331.1"/>
    </source>
</evidence>
<name>A0ABC8TD76_9AQUA</name>
<evidence type="ECO:0000313" key="3">
    <source>
        <dbReference type="Proteomes" id="UP001642360"/>
    </source>
</evidence>
<sequence length="117" mass="12932">MEGLDQEQQSPVCCVVACPEIWGWDSPERKALQAMRTLEGEPWLEKTHLIQSLSKGSGPSGPLSGSNPCTFIPGPSHRRCTLAENEVSFSSHSGHASWFILRPLPMSMILNKQDKRS</sequence>
<dbReference type="EMBL" id="CAUOFW020005613">
    <property type="protein sequence ID" value="CAK9170919.1"/>
    <property type="molecule type" value="Genomic_DNA"/>
</dbReference>
<proteinExistence type="predicted"/>
<accession>A0ABC8TD76</accession>
<dbReference type="Proteomes" id="UP001642360">
    <property type="component" value="Unassembled WGS sequence"/>
</dbReference>